<protein>
    <recommendedName>
        <fullName evidence="3">Calcium-binding protein</fullName>
    </recommendedName>
</protein>
<keyword evidence="2" id="KW-1185">Reference proteome</keyword>
<gene>
    <name evidence="1" type="ORF">CY0110_14325</name>
</gene>
<name>A3IYY8_9CHRO</name>
<dbReference type="Gene3D" id="6.10.140.400">
    <property type="match status" value="2"/>
</dbReference>
<comment type="caution">
    <text evidence="1">The sequence shown here is derived from an EMBL/GenBank/DDBJ whole genome shotgun (WGS) entry which is preliminary data.</text>
</comment>
<sequence length="125" mass="14747">MATIPHDDEREQRISDQIIVDAYNADEERMGWYVYIEDHLKMPFNAIWDEQTVEVVGISDEDECQQEMRVDIRYTEKNSQDVFSVSLSEISPVDADETTNEAVNDWKYWVGRGYEFSEGEEDDFF</sequence>
<dbReference type="Proteomes" id="UP000003781">
    <property type="component" value="Unassembled WGS sequence"/>
</dbReference>
<organism evidence="1 2">
    <name type="scientific">Crocosphaera chwakensis CCY0110</name>
    <dbReference type="NCBI Taxonomy" id="391612"/>
    <lineage>
        <taxon>Bacteria</taxon>
        <taxon>Bacillati</taxon>
        <taxon>Cyanobacteriota</taxon>
        <taxon>Cyanophyceae</taxon>
        <taxon>Oscillatoriophycideae</taxon>
        <taxon>Chroococcales</taxon>
        <taxon>Aphanothecaceae</taxon>
        <taxon>Crocosphaera</taxon>
        <taxon>Crocosphaera chwakensis</taxon>
    </lineage>
</organism>
<dbReference type="InterPro" id="IPR020994">
    <property type="entry name" value="Uncharacterised_Ca-bd_CcbP"/>
</dbReference>
<reference evidence="1 2" key="1">
    <citation type="submission" date="2007-03" db="EMBL/GenBank/DDBJ databases">
        <authorList>
            <person name="Stal L."/>
            <person name="Ferriera S."/>
            <person name="Johnson J."/>
            <person name="Kravitz S."/>
            <person name="Beeson K."/>
            <person name="Sutton G."/>
            <person name="Rogers Y.-H."/>
            <person name="Friedman R."/>
            <person name="Frazier M."/>
            <person name="Venter J.C."/>
        </authorList>
    </citation>
    <scope>NUCLEOTIDE SEQUENCE [LARGE SCALE GENOMIC DNA]</scope>
    <source>
        <strain evidence="1 2">CCY0110</strain>
    </source>
</reference>
<dbReference type="eggNOG" id="ENOG5032UTJ">
    <property type="taxonomic scope" value="Bacteria"/>
</dbReference>
<dbReference type="Pfam" id="PF11535">
    <property type="entry name" value="Calci_bind_CcbP"/>
    <property type="match status" value="1"/>
</dbReference>
<evidence type="ECO:0000313" key="1">
    <source>
        <dbReference type="EMBL" id="EAZ88289.1"/>
    </source>
</evidence>
<accession>A3IYY8</accession>
<dbReference type="OrthoDB" id="894072at2"/>
<dbReference type="AlphaFoldDB" id="A3IYY8"/>
<dbReference type="EMBL" id="AAXW01000091">
    <property type="protein sequence ID" value="EAZ88289.1"/>
    <property type="molecule type" value="Genomic_DNA"/>
</dbReference>
<proteinExistence type="predicted"/>
<evidence type="ECO:0008006" key="3">
    <source>
        <dbReference type="Google" id="ProtNLM"/>
    </source>
</evidence>
<evidence type="ECO:0000313" key="2">
    <source>
        <dbReference type="Proteomes" id="UP000003781"/>
    </source>
</evidence>
<dbReference type="RefSeq" id="WP_008278606.1">
    <property type="nucleotide sequence ID" value="NZ_AAXW01000091.1"/>
</dbReference>